<keyword evidence="3" id="KW-0418">Kinase</keyword>
<dbReference type="InterPro" id="IPR010918">
    <property type="entry name" value="PurM-like_C_dom"/>
</dbReference>
<feature type="domain" description="PurM-like N-terminal" evidence="7">
    <location>
        <begin position="192"/>
        <end position="295"/>
    </location>
</feature>
<dbReference type="InterPro" id="IPR036921">
    <property type="entry name" value="PurM-like_N_sf"/>
</dbReference>
<dbReference type="InterPro" id="IPR036676">
    <property type="entry name" value="PurM-like_C_sf"/>
</dbReference>
<dbReference type="EMBL" id="VWRR01000005">
    <property type="protein sequence ID" value="KAF6003868.1"/>
    <property type="molecule type" value="Genomic_DNA"/>
</dbReference>
<comment type="caution">
    <text evidence="9">The sequence shown here is derived from an EMBL/GenBank/DDBJ whole genome shotgun (WGS) entry which is preliminary data.</text>
</comment>
<keyword evidence="1" id="KW-0808">Transferase</keyword>
<dbReference type="GO" id="GO:0016260">
    <property type="term" value="P:selenocysteine biosynthetic process"/>
    <property type="evidence" value="ECO:0007669"/>
    <property type="project" value="TreeGrafter"/>
</dbReference>
<dbReference type="PANTHER" id="PTHR10256">
    <property type="entry name" value="SELENIDE, WATER DIKINASE"/>
    <property type="match status" value="1"/>
</dbReference>
<dbReference type="NCBIfam" id="TIGR00476">
    <property type="entry name" value="selD"/>
    <property type="match status" value="1"/>
</dbReference>
<dbReference type="Pfam" id="PF00586">
    <property type="entry name" value="AIRS"/>
    <property type="match status" value="1"/>
</dbReference>
<evidence type="ECO:0000256" key="6">
    <source>
        <dbReference type="SAM" id="MobiDB-lite"/>
    </source>
</evidence>
<protein>
    <submittedName>
        <fullName evidence="9">Selenophosphate synthetase</fullName>
    </submittedName>
</protein>
<evidence type="ECO:0000256" key="2">
    <source>
        <dbReference type="ARBA" id="ARBA00022741"/>
    </source>
</evidence>
<accession>A0A7J7ILE4</accession>
<feature type="region of interest" description="Disordered" evidence="6">
    <location>
        <begin position="358"/>
        <end position="393"/>
    </location>
</feature>
<organism evidence="9 10">
    <name type="scientific">Cyanidiococcus yangmingshanensis</name>
    <dbReference type="NCBI Taxonomy" id="2690220"/>
    <lineage>
        <taxon>Eukaryota</taxon>
        <taxon>Rhodophyta</taxon>
        <taxon>Bangiophyceae</taxon>
        <taxon>Cyanidiales</taxon>
        <taxon>Cyanidiaceae</taxon>
        <taxon>Cyanidiococcus</taxon>
    </lineage>
</organism>
<dbReference type="OrthoDB" id="409395at2759"/>
<keyword evidence="4" id="KW-0067">ATP-binding</keyword>
<dbReference type="InterPro" id="IPR016188">
    <property type="entry name" value="PurM-like_N"/>
</dbReference>
<dbReference type="Gene3D" id="3.90.650.10">
    <property type="entry name" value="PurM-like C-terminal domain"/>
    <property type="match status" value="1"/>
</dbReference>
<keyword evidence="5" id="KW-0711">Selenium</keyword>
<keyword evidence="2" id="KW-0547">Nucleotide-binding</keyword>
<dbReference type="GO" id="GO:0005737">
    <property type="term" value="C:cytoplasm"/>
    <property type="evidence" value="ECO:0007669"/>
    <property type="project" value="TreeGrafter"/>
</dbReference>
<dbReference type="InterPro" id="IPR004536">
    <property type="entry name" value="SPS/SelD"/>
</dbReference>
<evidence type="ECO:0000259" key="8">
    <source>
        <dbReference type="Pfam" id="PF02769"/>
    </source>
</evidence>
<dbReference type="SUPFAM" id="SSF56042">
    <property type="entry name" value="PurM C-terminal domain-like"/>
    <property type="match status" value="1"/>
</dbReference>
<dbReference type="Gene3D" id="3.30.1330.10">
    <property type="entry name" value="PurM-like, N-terminal domain"/>
    <property type="match status" value="1"/>
</dbReference>
<evidence type="ECO:0000259" key="7">
    <source>
        <dbReference type="Pfam" id="PF00586"/>
    </source>
</evidence>
<dbReference type="SUPFAM" id="SSF55326">
    <property type="entry name" value="PurM N-terminal domain-like"/>
    <property type="match status" value="1"/>
</dbReference>
<evidence type="ECO:0000256" key="1">
    <source>
        <dbReference type="ARBA" id="ARBA00022679"/>
    </source>
</evidence>
<gene>
    <name evidence="9" type="primary">SEPHS1</name>
    <name evidence="9" type="ORF">F1559_002958</name>
</gene>
<reference evidence="9 10" key="1">
    <citation type="journal article" date="2020" name="J. Phycol.">
        <title>Comparative genome analysis reveals Cyanidiococcus gen. nov., a new extremophilic red algal genus sister to Cyanidioschyzon (Cyanidioschyzonaceae, Rhodophyta).</title>
        <authorList>
            <person name="Liu S.-L."/>
            <person name="Chiang Y.-R."/>
            <person name="Yoon H.S."/>
            <person name="Fu H.-Y."/>
        </authorList>
    </citation>
    <scope>NUCLEOTIDE SEQUENCE [LARGE SCALE GENOMIC DNA]</scope>
    <source>
        <strain evidence="9 10">THAL066</strain>
    </source>
</reference>
<keyword evidence="10" id="KW-1185">Reference proteome</keyword>
<evidence type="ECO:0000256" key="4">
    <source>
        <dbReference type="ARBA" id="ARBA00022840"/>
    </source>
</evidence>
<evidence type="ECO:0000313" key="10">
    <source>
        <dbReference type="Proteomes" id="UP000530660"/>
    </source>
</evidence>
<dbReference type="Pfam" id="PF02769">
    <property type="entry name" value="AIRS_C"/>
    <property type="match status" value="1"/>
</dbReference>
<dbReference type="AlphaFoldDB" id="A0A7J7ILE4"/>
<name>A0A7J7ILE4_9RHOD</name>
<evidence type="ECO:0000313" key="9">
    <source>
        <dbReference type="EMBL" id="KAF6003868.1"/>
    </source>
</evidence>
<evidence type="ECO:0000256" key="5">
    <source>
        <dbReference type="ARBA" id="ARBA00023266"/>
    </source>
</evidence>
<evidence type="ECO:0000256" key="3">
    <source>
        <dbReference type="ARBA" id="ARBA00022777"/>
    </source>
</evidence>
<sequence length="591" mass="64472">MSLDSLLEQTARASKFDPCNYEALREHFPPPSGEGPKLLPHLERHSEQAFGKLAEAGLPKLRRVDDYVRCLAEEWFERVTSYAARLKAADQVLDWHTLRFRLTRYTALKGCGCKVPQSELLEWLGATRTIMRSPSKGLARPSGFMSDKPDDEGGLLPAPGVELGVGMDASVVRLPYRATVEKNAGERDEDGSLDSRSDLYLISTTDFFFPLVEDPYLMGRIAAANVLSDAYALGIRTPPSTMLMLLCASRDIEPASLRAAVAQTMMAGFMDACHDAGTQVTGGQTTLNPWPLIGGVAETVVPREGFIMPDGAQAGDTIVLTKPLGTQLAVNLYQWLGQIEDAHYIGLLESLESERHTEQERHRLLGETPLEQGRASLGKNASSDADHNPANPDRLWRSLRAATSSVLEQLPVSVRLALAQGRQARLNYAMVEDLLSPEEVCRAYDLASASMARLNAKAARLAHESGAAHAVTDITGFGILGHARNLARNQKAPVDFEIHVMPVIHGMMRANQALHDGKMFRLHEGLSAETSGGLFICFGGACAAQDSEFVARQFCERLAAEDGGWPAWIIGKVVPGNRDARIVDNVQILEI</sequence>
<dbReference type="GO" id="GO:0004756">
    <property type="term" value="F:selenide, water dikinase activity"/>
    <property type="evidence" value="ECO:0007669"/>
    <property type="project" value="TreeGrafter"/>
</dbReference>
<proteinExistence type="predicted"/>
<dbReference type="PANTHER" id="PTHR10256:SF0">
    <property type="entry name" value="INACTIVE SELENIDE, WATER DIKINASE-LIKE PROTEIN-RELATED"/>
    <property type="match status" value="1"/>
</dbReference>
<dbReference type="GO" id="GO:0005524">
    <property type="term" value="F:ATP binding"/>
    <property type="evidence" value="ECO:0007669"/>
    <property type="project" value="UniProtKB-KW"/>
</dbReference>
<dbReference type="Proteomes" id="UP000530660">
    <property type="component" value="Unassembled WGS sequence"/>
</dbReference>
<feature type="domain" description="PurM-like C-terminal" evidence="8">
    <location>
        <begin position="446"/>
        <end position="583"/>
    </location>
</feature>